<evidence type="ECO:0000256" key="1">
    <source>
        <dbReference type="SAM" id="MobiDB-lite"/>
    </source>
</evidence>
<gene>
    <name evidence="2" type="ORF">PHET_07814</name>
</gene>
<sequence>MMPDGNTDPNERKIERPHRTMIRISSIDEHSTISRTIHERPSVFSWRDDSCWSVSENTKSRDFRRKRFKKQKGEYLATKDPPPEVLKEIMDANEENDHHTIDDSGHGSSSDSAVNGSKP</sequence>
<feature type="compositionally biased region" description="Basic and acidic residues" evidence="1">
    <location>
        <begin position="81"/>
        <end position="105"/>
    </location>
</feature>
<name>A0A8J4WW05_9TREM</name>
<evidence type="ECO:0000313" key="2">
    <source>
        <dbReference type="EMBL" id="KAF5399187.1"/>
    </source>
</evidence>
<comment type="caution">
    <text evidence="2">The sequence shown here is derived from an EMBL/GenBank/DDBJ whole genome shotgun (WGS) entry which is preliminary data.</text>
</comment>
<feature type="region of interest" description="Disordered" evidence="1">
    <location>
        <begin position="65"/>
        <end position="119"/>
    </location>
</feature>
<dbReference type="AlphaFoldDB" id="A0A8J4WW05"/>
<organism evidence="2 3">
    <name type="scientific">Paragonimus heterotremus</name>
    <dbReference type="NCBI Taxonomy" id="100268"/>
    <lineage>
        <taxon>Eukaryota</taxon>
        <taxon>Metazoa</taxon>
        <taxon>Spiralia</taxon>
        <taxon>Lophotrochozoa</taxon>
        <taxon>Platyhelminthes</taxon>
        <taxon>Trematoda</taxon>
        <taxon>Digenea</taxon>
        <taxon>Plagiorchiida</taxon>
        <taxon>Troglotremata</taxon>
        <taxon>Troglotrematidae</taxon>
        <taxon>Paragonimus</taxon>
    </lineage>
</organism>
<dbReference type="EMBL" id="LUCH01004275">
    <property type="protein sequence ID" value="KAF5399187.1"/>
    <property type="molecule type" value="Genomic_DNA"/>
</dbReference>
<accession>A0A8J4WW05</accession>
<dbReference type="Proteomes" id="UP000748531">
    <property type="component" value="Unassembled WGS sequence"/>
</dbReference>
<proteinExistence type="predicted"/>
<reference evidence="2" key="1">
    <citation type="submission" date="2019-05" db="EMBL/GenBank/DDBJ databases">
        <title>Annotation for the trematode Paragonimus heterotremus.</title>
        <authorList>
            <person name="Choi Y.-J."/>
        </authorList>
    </citation>
    <scope>NUCLEOTIDE SEQUENCE</scope>
    <source>
        <strain evidence="2">LC</strain>
    </source>
</reference>
<evidence type="ECO:0000313" key="3">
    <source>
        <dbReference type="Proteomes" id="UP000748531"/>
    </source>
</evidence>
<dbReference type="OrthoDB" id="6233842at2759"/>
<protein>
    <submittedName>
        <fullName evidence="2">Toxin-antitoxin system antitoxin component PHD domain protein</fullName>
    </submittedName>
</protein>
<keyword evidence="3" id="KW-1185">Reference proteome</keyword>